<organism evidence="9 10">
    <name type="scientific">Vagococcus martis</name>
    <dbReference type="NCBI Taxonomy" id="1768210"/>
    <lineage>
        <taxon>Bacteria</taxon>
        <taxon>Bacillati</taxon>
        <taxon>Bacillota</taxon>
        <taxon>Bacilli</taxon>
        <taxon>Lactobacillales</taxon>
        <taxon>Enterococcaceae</taxon>
        <taxon>Vagococcus</taxon>
    </lineage>
</organism>
<gene>
    <name evidence="9" type="ORF">BW731_05985</name>
</gene>
<keyword evidence="4" id="KW-0572">Peptidoglycan-anchor</keyword>
<feature type="region of interest" description="Disordered" evidence="6">
    <location>
        <begin position="631"/>
        <end position="688"/>
    </location>
</feature>
<keyword evidence="1" id="KW-0134">Cell wall</keyword>
<evidence type="ECO:0000256" key="5">
    <source>
        <dbReference type="SAM" id="Coils"/>
    </source>
</evidence>
<keyword evidence="3 7" id="KW-0732">Signal</keyword>
<dbReference type="RefSeq" id="WP_079346521.1">
    <property type="nucleotide sequence ID" value="NZ_MVAB01000001.1"/>
</dbReference>
<dbReference type="Proteomes" id="UP000189970">
    <property type="component" value="Unassembled WGS sequence"/>
</dbReference>
<feature type="compositionally biased region" description="Low complexity" evidence="6">
    <location>
        <begin position="25"/>
        <end position="36"/>
    </location>
</feature>
<feature type="chain" id="PRO_5012460464" description="Gram-positive cocci surface proteins LPxTG domain-containing protein" evidence="7">
    <location>
        <begin position="27"/>
        <end position="715"/>
    </location>
</feature>
<dbReference type="InterPro" id="IPR019931">
    <property type="entry name" value="LPXTG_anchor"/>
</dbReference>
<evidence type="ECO:0000256" key="1">
    <source>
        <dbReference type="ARBA" id="ARBA00022512"/>
    </source>
</evidence>
<evidence type="ECO:0000256" key="2">
    <source>
        <dbReference type="ARBA" id="ARBA00022525"/>
    </source>
</evidence>
<keyword evidence="10" id="KW-1185">Reference proteome</keyword>
<dbReference type="AlphaFoldDB" id="A0A1V4DGY2"/>
<dbReference type="EMBL" id="MVAB01000001">
    <property type="protein sequence ID" value="OPF87765.1"/>
    <property type="molecule type" value="Genomic_DNA"/>
</dbReference>
<comment type="caution">
    <text evidence="9">The sequence shown here is derived from an EMBL/GenBank/DDBJ whole genome shotgun (WGS) entry which is preliminary data.</text>
</comment>
<dbReference type="PROSITE" id="PS50847">
    <property type="entry name" value="GRAM_POS_ANCHORING"/>
    <property type="match status" value="1"/>
</dbReference>
<proteinExistence type="predicted"/>
<dbReference type="Gene3D" id="1.20.5.420">
    <property type="entry name" value="Immunoglobulin FC, subunit C"/>
    <property type="match status" value="1"/>
</dbReference>
<feature type="coiled-coil region" evidence="5">
    <location>
        <begin position="302"/>
        <end position="329"/>
    </location>
</feature>
<evidence type="ECO:0000256" key="3">
    <source>
        <dbReference type="ARBA" id="ARBA00022729"/>
    </source>
</evidence>
<feature type="domain" description="Gram-positive cocci surface proteins LPxTG" evidence="8">
    <location>
        <begin position="685"/>
        <end position="715"/>
    </location>
</feature>
<accession>A0A1V4DGY2</accession>
<evidence type="ECO:0000313" key="9">
    <source>
        <dbReference type="EMBL" id="OPF87765.1"/>
    </source>
</evidence>
<dbReference type="NCBIfam" id="TIGR01167">
    <property type="entry name" value="LPXTG_anchor"/>
    <property type="match status" value="1"/>
</dbReference>
<reference evidence="9 10" key="1">
    <citation type="submission" date="2017-02" db="EMBL/GenBank/DDBJ databases">
        <title>Vagococcus cremeus sp. nov., isolated from the small intestine of a marten, Martes flavigula.</title>
        <authorList>
            <person name="Tak E.J."/>
            <person name="Bae J.-W."/>
        </authorList>
    </citation>
    <scope>NUCLEOTIDE SEQUENCE [LARGE SCALE GENOMIC DNA]</scope>
    <source>
        <strain evidence="9 10">D7T301</strain>
    </source>
</reference>
<keyword evidence="2" id="KW-0964">Secreted</keyword>
<evidence type="ECO:0000259" key="8">
    <source>
        <dbReference type="PROSITE" id="PS50847"/>
    </source>
</evidence>
<evidence type="ECO:0000313" key="10">
    <source>
        <dbReference type="Proteomes" id="UP000189970"/>
    </source>
</evidence>
<dbReference type="Pfam" id="PF00746">
    <property type="entry name" value="Gram_pos_anchor"/>
    <property type="match status" value="1"/>
</dbReference>
<feature type="region of interest" description="Disordered" evidence="6">
    <location>
        <begin position="25"/>
        <end position="94"/>
    </location>
</feature>
<dbReference type="Gene3D" id="1.10.8.40">
    <property type="entry name" value="Albumin-binding domain"/>
    <property type="match status" value="1"/>
</dbReference>
<evidence type="ECO:0000256" key="4">
    <source>
        <dbReference type="ARBA" id="ARBA00023088"/>
    </source>
</evidence>
<feature type="signal peptide" evidence="7">
    <location>
        <begin position="1"/>
        <end position="26"/>
    </location>
</feature>
<feature type="compositionally biased region" description="Basic and acidic residues" evidence="6">
    <location>
        <begin position="635"/>
        <end position="668"/>
    </location>
</feature>
<protein>
    <recommendedName>
        <fullName evidence="8">Gram-positive cocci surface proteins LPxTG domain-containing protein</fullName>
    </recommendedName>
</protein>
<name>A0A1V4DGY2_9ENTE</name>
<evidence type="ECO:0000256" key="6">
    <source>
        <dbReference type="SAM" id="MobiDB-lite"/>
    </source>
</evidence>
<sequence>MKKVKLTTATLAMLAGAVVAPMVSNAEESASTPSSTEVEKPEVTDDSIGESAPKEEEIEDKTSAQTPAPATGNETPKVMPRAARSVDTSTALASAKETAKQEVANLFHSGQMLEDKYYPYAKRIDAAQTPEEAQAVVNEAKNTVAAELAALKETTKGNIAQLHHSGLMSLEKYYDFAAKVDAEKTLVGIAAVEAAANSFANSDINKAQVSTKQELADLVRAGKISEEAYYNLVPGIDNATTVGEIDAVLAQANNLVSLNEEKEAAKEVVLGLSHKEQITPDDYWNFVDQIEKSDSSAAVQSVVASAKQLAELNQAKKDAKQAVADLVYEGKLTEDEYFPYAERIDAAQTPEEAKAVVADAQAKVALDAIKLEAKHEINELVHAGKITLEDYYAFEEQIDAATSEREVRSVVASAHYLSDLNDAKLEAKYTINDLVHAGKLTLDDYYAFEKDIDAATTLEGVQSVVDAANYLVALNDAKLEAKYTINDLVHAGKLTLDDYYTFEKDIDASTTLEEVASVVETAKQLVALNEAKEAGKYTISDMVYADQLTLNDYYHFAEQIENAKDVKTVDEILETAKALSAARIAADAELLEFLSEGKITPAQYKEYKAQILNAKTAEEVEAIMADFRALFAPEETEKPGEETGKPGEGEEPAKTDANKGNNKADSKKSVVVKQETTKNNGKKVLPQTGDTVEKGLILGGLTAMLSSAALYFRKK</sequence>
<dbReference type="InterPro" id="IPR002988">
    <property type="entry name" value="GA_module"/>
</dbReference>
<dbReference type="Pfam" id="PF01468">
    <property type="entry name" value="GA"/>
    <property type="match status" value="3"/>
</dbReference>
<evidence type="ECO:0000256" key="7">
    <source>
        <dbReference type="SAM" id="SignalP"/>
    </source>
</evidence>
<keyword evidence="5" id="KW-0175">Coiled coil</keyword>
<feature type="compositionally biased region" description="Polar residues" evidence="6">
    <location>
        <begin position="63"/>
        <end position="74"/>
    </location>
</feature>